<evidence type="ECO:0000256" key="10">
    <source>
        <dbReference type="ARBA" id="ARBA00022960"/>
    </source>
</evidence>
<dbReference type="GO" id="GO:0071555">
    <property type="term" value="P:cell wall organization"/>
    <property type="evidence" value="ECO:0007669"/>
    <property type="project" value="UniProtKB-KW"/>
</dbReference>
<dbReference type="Gene3D" id="1.10.3810.10">
    <property type="entry name" value="Biosynthetic peptidoglycan transglycosylase-like"/>
    <property type="match status" value="1"/>
</dbReference>
<dbReference type="InterPro" id="IPR001460">
    <property type="entry name" value="PCN-bd_Tpept"/>
</dbReference>
<evidence type="ECO:0000256" key="18">
    <source>
        <dbReference type="SAM" id="MobiDB-lite"/>
    </source>
</evidence>
<keyword evidence="7" id="KW-0808">Transferase</keyword>
<evidence type="ECO:0000256" key="17">
    <source>
        <dbReference type="ARBA" id="ARBA00049902"/>
    </source>
</evidence>
<comment type="similarity">
    <text evidence="1">In the C-terminal section; belongs to the transpeptidase family.</text>
</comment>
<evidence type="ECO:0000256" key="11">
    <source>
        <dbReference type="ARBA" id="ARBA00022984"/>
    </source>
</evidence>
<dbReference type="SUPFAM" id="SSF53955">
    <property type="entry name" value="Lysozyme-like"/>
    <property type="match status" value="1"/>
</dbReference>
<evidence type="ECO:0000256" key="3">
    <source>
        <dbReference type="ARBA" id="ARBA00022475"/>
    </source>
</evidence>
<comment type="catalytic activity">
    <reaction evidence="17">
        <text>[GlcNAc-(1-&gt;4)-Mur2Ac(oyl-L-Ala-gamma-D-Glu-L-Lys-D-Ala-D-Ala)](n)-di-trans,octa-cis-undecaprenyl diphosphate + beta-D-GlcNAc-(1-&gt;4)-Mur2Ac(oyl-L-Ala-gamma-D-Glu-L-Lys-D-Ala-D-Ala)-di-trans,octa-cis-undecaprenyl diphosphate = [GlcNAc-(1-&gt;4)-Mur2Ac(oyl-L-Ala-gamma-D-Glu-L-Lys-D-Ala-D-Ala)](n+1)-di-trans,octa-cis-undecaprenyl diphosphate + di-trans,octa-cis-undecaprenyl diphosphate + H(+)</text>
        <dbReference type="Rhea" id="RHEA:23708"/>
        <dbReference type="Rhea" id="RHEA-COMP:9602"/>
        <dbReference type="Rhea" id="RHEA-COMP:9603"/>
        <dbReference type="ChEBI" id="CHEBI:15378"/>
        <dbReference type="ChEBI" id="CHEBI:58405"/>
        <dbReference type="ChEBI" id="CHEBI:60033"/>
        <dbReference type="ChEBI" id="CHEBI:78435"/>
        <dbReference type="EC" id="2.4.99.28"/>
    </reaction>
</comment>
<dbReference type="GO" id="GO:0006508">
    <property type="term" value="P:proteolysis"/>
    <property type="evidence" value="ECO:0007669"/>
    <property type="project" value="UniProtKB-KW"/>
</dbReference>
<dbReference type="PANTHER" id="PTHR32282:SF32">
    <property type="entry name" value="PENICILLIN-BINDING PROTEIN 2A"/>
    <property type="match status" value="1"/>
</dbReference>
<evidence type="ECO:0000256" key="19">
    <source>
        <dbReference type="SAM" id="Phobius"/>
    </source>
</evidence>
<protein>
    <submittedName>
        <fullName evidence="22">Penicillin-binding protein 2A</fullName>
    </submittedName>
</protein>
<dbReference type="Pfam" id="PF00905">
    <property type="entry name" value="Transpeptidase"/>
    <property type="match status" value="1"/>
</dbReference>
<feature type="transmembrane region" description="Helical" evidence="19">
    <location>
        <begin position="35"/>
        <end position="55"/>
    </location>
</feature>
<dbReference type="OrthoDB" id="9766909at2"/>
<keyword evidence="6" id="KW-0328">Glycosyltransferase</keyword>
<dbReference type="InterPro" id="IPR001264">
    <property type="entry name" value="Glyco_trans_51"/>
</dbReference>
<gene>
    <name evidence="22" type="ORF">DFP98_11089</name>
</gene>
<dbReference type="InterPro" id="IPR050396">
    <property type="entry name" value="Glycosyltr_51/Transpeptidase"/>
</dbReference>
<evidence type="ECO:0000256" key="8">
    <source>
        <dbReference type="ARBA" id="ARBA00022692"/>
    </source>
</evidence>
<keyword evidence="3" id="KW-1003">Cell membrane</keyword>
<comment type="caution">
    <text evidence="22">The sequence shown here is derived from an EMBL/GenBank/DDBJ whole genome shotgun (WGS) entry which is preliminary data.</text>
</comment>
<keyword evidence="14" id="KW-0511">Multifunctional enzyme</keyword>
<evidence type="ECO:0000256" key="13">
    <source>
        <dbReference type="ARBA" id="ARBA00023136"/>
    </source>
</evidence>
<dbReference type="FunFam" id="1.10.3810.10:FF:000001">
    <property type="entry name" value="Penicillin-binding protein 1A"/>
    <property type="match status" value="1"/>
</dbReference>
<dbReference type="GO" id="GO:0030288">
    <property type="term" value="C:outer membrane-bounded periplasmic space"/>
    <property type="evidence" value="ECO:0007669"/>
    <property type="project" value="TreeGrafter"/>
</dbReference>
<feature type="region of interest" description="Disordered" evidence="18">
    <location>
        <begin position="647"/>
        <end position="712"/>
    </location>
</feature>
<evidence type="ECO:0000256" key="14">
    <source>
        <dbReference type="ARBA" id="ARBA00023268"/>
    </source>
</evidence>
<evidence type="ECO:0000259" key="20">
    <source>
        <dbReference type="Pfam" id="PF00905"/>
    </source>
</evidence>
<feature type="domain" description="Penicillin-binding protein transpeptidase" evidence="20">
    <location>
        <begin position="352"/>
        <end position="633"/>
    </location>
</feature>
<sequence>MTEQTTLLKEQGNNRGASKVAAFSGIYKFLVRFRIWILAFLLGLMSLVAFAAYWVSSLDIEKLVVPVLAPTQLIDKNGEPSSQMVSVKIEPVSIDQIPLHMQQAIVAVEDKRYYDHTGVDAFGIIRAAFRNVKEGGAAQGGSTITQQLAKNVFLTGEKTFSRKLTEAAYALKIESTYNKDQILEMYLNQIYFGEGQWGIQRAAKRYFGKETKDLTLSESALLAALPKAPSRYSPLKNKELALERRDLVLSLMRDGGFISNVEYNQAIVEPVQVLKEAPLEHQNDLLGQYASYTDEVIDEAIELYGFTERQLLAGNLLIYTELDPIVQSAMENTYRNESLFPDSAPDQLVQSGAVIMDPSTGGVRGIVGQRGEHVFRGFNRATQLVRQPGSAFKPLMVYGPALENGYEAKSMLYDGPLDINGYKPNNSDHRTLGQVSLRDAVIHSRNIPAVWLLNEIGLQTGKTFVEKLDIPLGEEDNNLSLALGGLSQGLSPLQLAQAYSVFPNLGTMAPAHTITKITTTDGRVLAEAKLESVSVMLPNHAYAMTELLVDVVRDGTGKNAAMNRPVAGKTGTTQLPQNKQFAGIAGGSKDAWFVGYTPELVGAVWLGYDTTDSKHYLTTSGGQYPALIFKEMMSLALEGVPISEFNRPATGQISKGNGPKENMKGDKGKKEKDKKDKKDKIDKKDKMDKKDKKDKKDKQNIDKKERKGKREE</sequence>
<dbReference type="EMBL" id="QRDZ01000010">
    <property type="protein sequence ID" value="RED76870.1"/>
    <property type="molecule type" value="Genomic_DNA"/>
</dbReference>
<evidence type="ECO:0000256" key="12">
    <source>
        <dbReference type="ARBA" id="ARBA00022989"/>
    </source>
</evidence>
<evidence type="ECO:0000256" key="5">
    <source>
        <dbReference type="ARBA" id="ARBA00022670"/>
    </source>
</evidence>
<organism evidence="22 23">
    <name type="scientific">Cohnella phaseoli</name>
    <dbReference type="NCBI Taxonomy" id="456490"/>
    <lineage>
        <taxon>Bacteria</taxon>
        <taxon>Bacillati</taxon>
        <taxon>Bacillota</taxon>
        <taxon>Bacilli</taxon>
        <taxon>Bacillales</taxon>
        <taxon>Paenibacillaceae</taxon>
        <taxon>Cohnella</taxon>
    </lineage>
</organism>
<dbReference type="PANTHER" id="PTHR32282">
    <property type="entry name" value="BINDING PROTEIN TRANSPEPTIDASE, PUTATIVE-RELATED"/>
    <property type="match status" value="1"/>
</dbReference>
<dbReference type="NCBIfam" id="TIGR02074">
    <property type="entry name" value="PBP_1a_fam"/>
    <property type="match status" value="1"/>
</dbReference>
<keyword evidence="12 19" id="KW-1133">Transmembrane helix</keyword>
<keyword evidence="15" id="KW-0961">Cell wall biogenesis/degradation</keyword>
<keyword evidence="8 19" id="KW-0812">Transmembrane</keyword>
<dbReference type="GO" id="GO:0008658">
    <property type="term" value="F:penicillin binding"/>
    <property type="evidence" value="ECO:0007669"/>
    <property type="project" value="InterPro"/>
</dbReference>
<dbReference type="AlphaFoldDB" id="A0A3D9JSG3"/>
<proteinExistence type="inferred from homology"/>
<keyword evidence="5" id="KW-0645">Protease</keyword>
<keyword evidence="13 19" id="KW-0472">Membrane</keyword>
<comment type="catalytic activity">
    <reaction evidence="16">
        <text>Preferential cleavage: (Ac)2-L-Lys-D-Ala-|-D-Ala. Also transpeptidation of peptidyl-alanyl moieties that are N-acyl substituents of D-alanine.</text>
        <dbReference type="EC" id="3.4.16.4"/>
    </reaction>
</comment>
<evidence type="ECO:0000256" key="6">
    <source>
        <dbReference type="ARBA" id="ARBA00022676"/>
    </source>
</evidence>
<evidence type="ECO:0000256" key="9">
    <source>
        <dbReference type="ARBA" id="ARBA00022801"/>
    </source>
</evidence>
<evidence type="ECO:0000313" key="22">
    <source>
        <dbReference type="EMBL" id="RED76870.1"/>
    </source>
</evidence>
<dbReference type="InterPro" id="IPR023346">
    <property type="entry name" value="Lysozyme-like_dom_sf"/>
</dbReference>
<dbReference type="Pfam" id="PF00912">
    <property type="entry name" value="Transgly"/>
    <property type="match status" value="1"/>
</dbReference>
<evidence type="ECO:0000256" key="2">
    <source>
        <dbReference type="ARBA" id="ARBA00007739"/>
    </source>
</evidence>
<dbReference type="GO" id="GO:0009002">
    <property type="term" value="F:serine-type D-Ala-D-Ala carboxypeptidase activity"/>
    <property type="evidence" value="ECO:0007669"/>
    <property type="project" value="UniProtKB-EC"/>
</dbReference>
<keyword evidence="9" id="KW-0378">Hydrolase</keyword>
<evidence type="ECO:0000256" key="1">
    <source>
        <dbReference type="ARBA" id="ARBA00007090"/>
    </source>
</evidence>
<dbReference type="Proteomes" id="UP000256977">
    <property type="component" value="Unassembled WGS sequence"/>
</dbReference>
<evidence type="ECO:0000256" key="7">
    <source>
        <dbReference type="ARBA" id="ARBA00022679"/>
    </source>
</evidence>
<accession>A0A3D9JSG3</accession>
<evidence type="ECO:0000256" key="4">
    <source>
        <dbReference type="ARBA" id="ARBA00022645"/>
    </source>
</evidence>
<dbReference type="GO" id="GO:0008955">
    <property type="term" value="F:peptidoglycan glycosyltransferase activity"/>
    <property type="evidence" value="ECO:0007669"/>
    <property type="project" value="UniProtKB-EC"/>
</dbReference>
<keyword evidence="10" id="KW-0133">Cell shape</keyword>
<evidence type="ECO:0000256" key="16">
    <source>
        <dbReference type="ARBA" id="ARBA00034000"/>
    </source>
</evidence>
<dbReference type="InterPro" id="IPR012338">
    <property type="entry name" value="Beta-lactam/transpept-like"/>
</dbReference>
<keyword evidence="11" id="KW-0573">Peptidoglycan synthesis</keyword>
<reference evidence="22 23" key="1">
    <citation type="submission" date="2018-07" db="EMBL/GenBank/DDBJ databases">
        <title>Genomic Encyclopedia of Type Strains, Phase III (KMG-III): the genomes of soil and plant-associated and newly described type strains.</title>
        <authorList>
            <person name="Whitman W."/>
        </authorList>
    </citation>
    <scope>NUCLEOTIDE SEQUENCE [LARGE SCALE GENOMIC DNA]</scope>
    <source>
        <strain evidence="22 23">CECT 7287</strain>
    </source>
</reference>
<evidence type="ECO:0000259" key="21">
    <source>
        <dbReference type="Pfam" id="PF00912"/>
    </source>
</evidence>
<evidence type="ECO:0000313" key="23">
    <source>
        <dbReference type="Proteomes" id="UP000256977"/>
    </source>
</evidence>
<dbReference type="SUPFAM" id="SSF56601">
    <property type="entry name" value="beta-lactamase/transpeptidase-like"/>
    <property type="match status" value="1"/>
</dbReference>
<evidence type="ECO:0000256" key="15">
    <source>
        <dbReference type="ARBA" id="ARBA00023316"/>
    </source>
</evidence>
<feature type="domain" description="Glycosyl transferase family 51" evidence="21">
    <location>
        <begin position="86"/>
        <end position="252"/>
    </location>
</feature>
<keyword evidence="23" id="KW-1185">Reference proteome</keyword>
<comment type="similarity">
    <text evidence="2">In the N-terminal section; belongs to the glycosyltransferase 51 family.</text>
</comment>
<keyword evidence="4" id="KW-0121">Carboxypeptidase</keyword>
<dbReference type="InterPro" id="IPR036950">
    <property type="entry name" value="PBP_transglycosylase"/>
</dbReference>
<dbReference type="RefSeq" id="WP_116061337.1">
    <property type="nucleotide sequence ID" value="NZ_QRDZ01000010.1"/>
</dbReference>
<dbReference type="GO" id="GO:0008360">
    <property type="term" value="P:regulation of cell shape"/>
    <property type="evidence" value="ECO:0007669"/>
    <property type="project" value="UniProtKB-KW"/>
</dbReference>
<dbReference type="GO" id="GO:0009252">
    <property type="term" value="P:peptidoglycan biosynthetic process"/>
    <property type="evidence" value="ECO:0007669"/>
    <property type="project" value="UniProtKB-KW"/>
</dbReference>
<dbReference type="Gene3D" id="3.40.710.10">
    <property type="entry name" value="DD-peptidase/beta-lactamase superfamily"/>
    <property type="match status" value="1"/>
</dbReference>
<name>A0A3D9JSG3_9BACL</name>
<feature type="compositionally biased region" description="Basic and acidic residues" evidence="18">
    <location>
        <begin position="661"/>
        <end position="712"/>
    </location>
</feature>